<dbReference type="Pfam" id="PF12840">
    <property type="entry name" value="HTH_20"/>
    <property type="match status" value="1"/>
</dbReference>
<dbReference type="InterPro" id="IPR001845">
    <property type="entry name" value="HTH_ArsR_DNA-bd_dom"/>
</dbReference>
<reference evidence="2 3" key="1">
    <citation type="submission" date="2023-03" db="EMBL/GenBank/DDBJ databases">
        <title>YIM 133296 draft genome.</title>
        <authorList>
            <person name="Xiong L."/>
        </authorList>
    </citation>
    <scope>NUCLEOTIDE SEQUENCE [LARGE SCALE GENOMIC DNA]</scope>
    <source>
        <strain evidence="2 3">YIM 133296</strain>
    </source>
</reference>
<dbReference type="Proteomes" id="UP001528912">
    <property type="component" value="Unassembled WGS sequence"/>
</dbReference>
<dbReference type="Gene3D" id="1.10.10.10">
    <property type="entry name" value="Winged helix-like DNA-binding domain superfamily/Winged helix DNA-binding domain"/>
    <property type="match status" value="1"/>
</dbReference>
<feature type="domain" description="HTH arsR-type" evidence="1">
    <location>
        <begin position="13"/>
        <end position="104"/>
    </location>
</feature>
<name>A0ABT6C748_9MICO</name>
<dbReference type="PANTHER" id="PTHR38600:SF2">
    <property type="entry name" value="SLL0088 PROTEIN"/>
    <property type="match status" value="1"/>
</dbReference>
<dbReference type="PANTHER" id="PTHR38600">
    <property type="entry name" value="TRANSCRIPTIONAL REGULATORY PROTEIN"/>
    <property type="match status" value="1"/>
</dbReference>
<dbReference type="InterPro" id="IPR036390">
    <property type="entry name" value="WH_DNA-bd_sf"/>
</dbReference>
<proteinExistence type="predicted"/>
<comment type="caution">
    <text evidence="2">The sequence shown here is derived from an EMBL/GenBank/DDBJ whole genome shotgun (WGS) entry which is preliminary data.</text>
</comment>
<sequence length="192" mass="21103">MGNPYGDIELDAQGMRALAHPVRLAILTRLQQRGPSTATGLSEHVGASPSVASWHLRHLAKHGLVRDAEQQGSGRERWWEAAARGIRFVADDEASRSAYRALRTVIESAEGDLVGEWERNVEPHLEQEWAHVAGRANTTVLVTPAEAAEIESAIEQALAPYVLRKDSPDDTPEGTRTVRILRYTMPEAAETP</sequence>
<gene>
    <name evidence="2" type="ORF">P4R38_10105</name>
</gene>
<dbReference type="SMART" id="SM00418">
    <property type="entry name" value="HTH_ARSR"/>
    <property type="match status" value="1"/>
</dbReference>
<dbReference type="RefSeq" id="WP_277192033.1">
    <property type="nucleotide sequence ID" value="NZ_JAROAV010000028.1"/>
</dbReference>
<evidence type="ECO:0000313" key="2">
    <source>
        <dbReference type="EMBL" id="MDF8264595.1"/>
    </source>
</evidence>
<dbReference type="InterPro" id="IPR011991">
    <property type="entry name" value="ArsR-like_HTH"/>
</dbReference>
<evidence type="ECO:0000313" key="3">
    <source>
        <dbReference type="Proteomes" id="UP001528912"/>
    </source>
</evidence>
<protein>
    <submittedName>
        <fullName evidence="2">Helix-turn-helix domain-containing protein</fullName>
    </submittedName>
</protein>
<accession>A0ABT6C748</accession>
<dbReference type="EMBL" id="JAROAV010000028">
    <property type="protein sequence ID" value="MDF8264595.1"/>
    <property type="molecule type" value="Genomic_DNA"/>
</dbReference>
<dbReference type="SUPFAM" id="SSF46785">
    <property type="entry name" value="Winged helix' DNA-binding domain"/>
    <property type="match status" value="1"/>
</dbReference>
<dbReference type="InterPro" id="IPR036388">
    <property type="entry name" value="WH-like_DNA-bd_sf"/>
</dbReference>
<evidence type="ECO:0000259" key="1">
    <source>
        <dbReference type="SMART" id="SM00418"/>
    </source>
</evidence>
<dbReference type="CDD" id="cd00090">
    <property type="entry name" value="HTH_ARSR"/>
    <property type="match status" value="1"/>
</dbReference>
<keyword evidence="3" id="KW-1185">Reference proteome</keyword>
<organism evidence="2 3">
    <name type="scientific">Luteipulveratus flavus</name>
    <dbReference type="NCBI Taxonomy" id="3031728"/>
    <lineage>
        <taxon>Bacteria</taxon>
        <taxon>Bacillati</taxon>
        <taxon>Actinomycetota</taxon>
        <taxon>Actinomycetes</taxon>
        <taxon>Micrococcales</taxon>
        <taxon>Dermacoccaceae</taxon>
        <taxon>Luteipulveratus</taxon>
    </lineage>
</organism>